<dbReference type="PANTHER" id="PTHR34418">
    <property type="entry name" value="NUCLEAR PORE COMPLEX PROTEIN NUP214 ISOFORM X1"/>
    <property type="match status" value="1"/>
</dbReference>
<feature type="compositionally biased region" description="Polar residues" evidence="1">
    <location>
        <begin position="801"/>
        <end position="821"/>
    </location>
</feature>
<feature type="region of interest" description="Disordered" evidence="1">
    <location>
        <begin position="1502"/>
        <end position="1528"/>
    </location>
</feature>
<feature type="region of interest" description="Disordered" evidence="1">
    <location>
        <begin position="1425"/>
        <end position="1446"/>
    </location>
</feature>
<name>A0A3S3QVM9_9MAGN</name>
<feature type="compositionally biased region" description="Polar residues" evidence="1">
    <location>
        <begin position="1299"/>
        <end position="1310"/>
    </location>
</feature>
<feature type="compositionally biased region" description="Polar residues" evidence="1">
    <location>
        <begin position="883"/>
        <end position="912"/>
    </location>
</feature>
<protein>
    <submittedName>
        <fullName evidence="2">Nuclear pore complex protein NUP214 isoform X1</fullName>
    </submittedName>
</protein>
<feature type="compositionally biased region" description="Polar residues" evidence="1">
    <location>
        <begin position="562"/>
        <end position="575"/>
    </location>
</feature>
<accession>A0A3S3QVM9</accession>
<dbReference type="GO" id="GO:0006405">
    <property type="term" value="P:RNA export from nucleus"/>
    <property type="evidence" value="ECO:0007669"/>
    <property type="project" value="InterPro"/>
</dbReference>
<evidence type="ECO:0000313" key="2">
    <source>
        <dbReference type="EMBL" id="RWR90379.1"/>
    </source>
</evidence>
<feature type="compositionally biased region" description="Polar residues" evidence="1">
    <location>
        <begin position="1697"/>
        <end position="1709"/>
    </location>
</feature>
<feature type="region of interest" description="Disordered" evidence="1">
    <location>
        <begin position="1216"/>
        <end position="1237"/>
    </location>
</feature>
<feature type="region of interest" description="Disordered" evidence="1">
    <location>
        <begin position="1697"/>
        <end position="1747"/>
    </location>
</feature>
<evidence type="ECO:0000256" key="1">
    <source>
        <dbReference type="SAM" id="MobiDB-lite"/>
    </source>
</evidence>
<feature type="region of interest" description="Disordered" evidence="1">
    <location>
        <begin position="844"/>
        <end position="945"/>
    </location>
</feature>
<feature type="region of interest" description="Disordered" evidence="1">
    <location>
        <begin position="629"/>
        <end position="673"/>
    </location>
</feature>
<sequence length="1974" mass="208506">MADSPEESENLIRLEEESEGNSIGTSDFIFRKIGSSVPLKPSDSSFDFETAPSEALAVSERFGVVFLAHSEGFYVAKTKDVIELAKKIKEKGKGSGSIQELSIVAITIGRVSILALSTDSSTLAACVGGEIHLFSVVSLIKKEKEPSFSHSLSESSHVKDLRWRKNEENSYVVLSTDGKLYYGDLESPLKDVMDRVDAVDWSVKGDYIAVARENTLRILSSDLKERLHMLLLFQPWANDTGHITIVDSIKWVRGDSIIIGCLQLTDDGDEEGYLVQVITNNEEGPIKASSKPCVISFCELFAGLDDQIVPCGSGPYLFASYLERWQLVLASNRKNTDQHIFSLGWSLDDNNREAAVIEFLNDKEVPRIELPENGDDNLIVGFGVDKVSLYEKIEYIKSDQEHKELYPYCVLLCLTSDGKLIMFHAARISDPSVLPTVPPGGITSVEEDSSAVASRKPTVEDSRIETAVFDDKSSRMSKEAFDINRDDNSVLRESLNFPSLAGQPSDILTNKSTVTSDSGYQVCDSLLVASNKGPEYVGTIQKCEVDAESNSSSRGQEEQDDSGTNLGISSQQNSNLGQLPIKLPAVPNIDSPFRDATKTGSQKLSSIPMVVLDDKSMPLNEKAFDINRGDDSLKESTSQVTEPKESLKFPSVSRQTSGIETSKSIITSDSGNKNRDSLLVAANNEQKSLRMIQKSEIDAESNSSLTGKVHYTSGTKLEVSSQEVSKSEQLHIKPPLTQGFGSAFRDTTKTEGQKLVPTPGAFVLNPGTSVRSLLSDTSAKIQQGFKDSLKGSEGGKGLTETLGSNNFQSVASKPLSSGKLSVSNDLGARASSFASGGFIHGEKQGSTGFETGKATLIPPSQSSPSTFQSSGKNFSLKDPRASPSPSIFTSSKPIQSLGQRTATTGARTSDYASSQSILSSSQEESKLGKSHLSKGTHFLDNSKTHRSPGLLDSELQLSKSFCNVSEMVKELDILLSNIEGEGGLGGTRTAFQEHSVLELEAGLEDLSERCRIWKSTMEEKLEDIQLLLDKTMQVLAKKTYVEGIIKQASNTQYQELWNCQKLSPEFELKRHQILKLNQNLMNQIIELERHFNALELNKFGDTRRVPMGQRAFHSTSKSSRQTQSLQSLYNTMNSQLAAAEQLSECLSKQMAVLNIESPPVKKQGAAKELFESIGLPYEGDSFQSPDAKGADLTPDSSKKLPLSSFSAIKEHPRRNVSGSLKGIEPETARRRRDSLDTSLARFEPQKTTVKRMLLEEQSKVSANKPSFGIGKEIFSSPIGEGFSVSRQMDRTASSFSSSPTATNRSHPNSHPSKKDIQEKSSTQTSISPSVSPFKWAKDKVGSLPVGSASPLVQQRVNIPPLSRDVAASPLSILQNNVKENMSSSQSSNTTGTYVAQSSTAMVQDTSMNETGYSVQSETLNQTSLRVSSTALATKPASPRKTVHMKTQASDFSNFKGGESVQSKQMVGSMNPGARTLESSFSVPQKVHASLFSFQTDTASTVQSGETATSSIISSSPPQPFTPPFPSSTSSSSSLFSASSISSSSSVGASVLSSSAEPSPLAMPFGQSVPSKGIEKTVPLPASSSVSTSSFLPSSGPFSFQTQKQQFSPPIPSPTENVAPHSPSLQPEALDELSSKLGPAHSASEISGGSSSGSEPTSHTTTSTFNIYGASSSAAAAALNSQPETSSAAQVLFPAQSVSATQGKTEALDSTVTEEDEMEEEAPETTGLSLGALGGFGLGSTPAPSAPKPNPFGVSFGAAAASPASSQFSLTVPSGELFRPASFSFSSPTPQPSQPMSHGGFSGFGTGPTLTPSTGSGFGRPAQIGSGQQALGSVLGAFGQSRQLGPSPPGVGFASSGGFGGAGFSPAAMSGGFGSGAGFAGSATSSGFAGASKGGGFAGVASAGGGFAAAATSGGGFAAAASPGGGFTAAASAGSGLAGATPGAPTGGFGAFGNSGGFSSFGGKPPSELFTQMRR</sequence>
<evidence type="ECO:0000313" key="3">
    <source>
        <dbReference type="Proteomes" id="UP000283530"/>
    </source>
</evidence>
<dbReference type="PANTHER" id="PTHR34418:SF3">
    <property type="entry name" value="NUCLEAR PORE COMPLEX PROTEIN NUP214"/>
    <property type="match status" value="1"/>
</dbReference>
<dbReference type="STRING" id="337451.A0A3S3QVM9"/>
<feature type="compositionally biased region" description="Pro residues" evidence="1">
    <location>
        <begin position="1516"/>
        <end position="1525"/>
    </location>
</feature>
<keyword evidence="3" id="KW-1185">Reference proteome</keyword>
<feature type="compositionally biased region" description="Polar residues" evidence="1">
    <location>
        <begin position="652"/>
        <end position="671"/>
    </location>
</feature>
<dbReference type="OrthoDB" id="248320at2759"/>
<feature type="compositionally biased region" description="Low complexity" evidence="1">
    <location>
        <begin position="1320"/>
        <end position="1330"/>
    </location>
</feature>
<dbReference type="InterPro" id="IPR044694">
    <property type="entry name" value="NUP214"/>
</dbReference>
<feature type="region of interest" description="Disordered" evidence="1">
    <location>
        <begin position="1"/>
        <end position="21"/>
    </location>
</feature>
<dbReference type="EMBL" id="QPKB01000008">
    <property type="protein sequence ID" value="RWR90379.1"/>
    <property type="molecule type" value="Genomic_DNA"/>
</dbReference>
<reference evidence="2 3" key="1">
    <citation type="journal article" date="2019" name="Nat. Plants">
        <title>Stout camphor tree genome fills gaps in understanding of flowering plant genome evolution.</title>
        <authorList>
            <person name="Chaw S.M."/>
            <person name="Liu Y.C."/>
            <person name="Wu Y.W."/>
            <person name="Wang H.Y."/>
            <person name="Lin C.I."/>
            <person name="Wu C.S."/>
            <person name="Ke H.M."/>
            <person name="Chang L.Y."/>
            <person name="Hsu C.Y."/>
            <person name="Yang H.T."/>
            <person name="Sudianto E."/>
            <person name="Hsu M.H."/>
            <person name="Wu K.P."/>
            <person name="Wang L.N."/>
            <person name="Leebens-Mack J.H."/>
            <person name="Tsai I.J."/>
        </authorList>
    </citation>
    <scope>NUCLEOTIDE SEQUENCE [LARGE SCALE GENOMIC DNA]</scope>
    <source>
        <strain evidence="3">cv. Chaw 1501</strain>
        <tissue evidence="2">Young leaves</tissue>
    </source>
</reference>
<comment type="caution">
    <text evidence="2">The sequence shown here is derived from an EMBL/GenBank/DDBJ whole genome shotgun (WGS) entry which is preliminary data.</text>
</comment>
<feature type="region of interest" description="Disordered" evidence="1">
    <location>
        <begin position="1781"/>
        <end position="1824"/>
    </location>
</feature>
<feature type="region of interest" description="Disordered" evidence="1">
    <location>
        <begin position="787"/>
        <end position="821"/>
    </location>
</feature>
<gene>
    <name evidence="2" type="ORF">CKAN_01947100</name>
</gene>
<organism evidence="2 3">
    <name type="scientific">Cinnamomum micranthum f. kanehirae</name>
    <dbReference type="NCBI Taxonomy" id="337451"/>
    <lineage>
        <taxon>Eukaryota</taxon>
        <taxon>Viridiplantae</taxon>
        <taxon>Streptophyta</taxon>
        <taxon>Embryophyta</taxon>
        <taxon>Tracheophyta</taxon>
        <taxon>Spermatophyta</taxon>
        <taxon>Magnoliopsida</taxon>
        <taxon>Magnoliidae</taxon>
        <taxon>Laurales</taxon>
        <taxon>Lauraceae</taxon>
        <taxon>Cinnamomum</taxon>
    </lineage>
</organism>
<feature type="compositionally biased region" description="Low complexity" evidence="1">
    <location>
        <begin position="1639"/>
        <end position="1664"/>
    </location>
</feature>
<dbReference type="SUPFAM" id="SSF117289">
    <property type="entry name" value="Nucleoporin domain"/>
    <property type="match status" value="1"/>
</dbReference>
<dbReference type="Proteomes" id="UP000283530">
    <property type="component" value="Unassembled WGS sequence"/>
</dbReference>
<feature type="region of interest" description="Disordered" evidence="1">
    <location>
        <begin position="1286"/>
        <end position="1330"/>
    </location>
</feature>
<feature type="compositionally biased region" description="Low complexity" evidence="1">
    <location>
        <begin position="858"/>
        <end position="870"/>
    </location>
</feature>
<feature type="region of interest" description="Disordered" evidence="1">
    <location>
        <begin position="1593"/>
        <end position="1664"/>
    </location>
</feature>
<feature type="compositionally biased region" description="Acidic residues" evidence="1">
    <location>
        <begin position="1711"/>
        <end position="1722"/>
    </location>
</feature>
<proteinExistence type="predicted"/>
<dbReference type="GO" id="GO:0017056">
    <property type="term" value="F:structural constituent of nuclear pore"/>
    <property type="evidence" value="ECO:0007669"/>
    <property type="project" value="InterPro"/>
</dbReference>
<feature type="region of interest" description="Disordered" evidence="1">
    <location>
        <begin position="547"/>
        <end position="575"/>
    </location>
</feature>
<feature type="compositionally biased region" description="Low complexity" evidence="1">
    <location>
        <begin position="913"/>
        <end position="922"/>
    </location>
</feature>